<evidence type="ECO:0000313" key="7">
    <source>
        <dbReference type="Proteomes" id="UP001465755"/>
    </source>
</evidence>
<organism evidence="6 7">
    <name type="scientific">Symbiochloris irregularis</name>
    <dbReference type="NCBI Taxonomy" id="706552"/>
    <lineage>
        <taxon>Eukaryota</taxon>
        <taxon>Viridiplantae</taxon>
        <taxon>Chlorophyta</taxon>
        <taxon>core chlorophytes</taxon>
        <taxon>Trebouxiophyceae</taxon>
        <taxon>Trebouxiales</taxon>
        <taxon>Trebouxiaceae</taxon>
        <taxon>Symbiochloris</taxon>
    </lineage>
</organism>
<dbReference type="PROSITE" id="PS00383">
    <property type="entry name" value="TYR_PHOSPHATASE_1"/>
    <property type="match status" value="1"/>
</dbReference>
<reference evidence="6 7" key="1">
    <citation type="journal article" date="2024" name="Nat. Commun.">
        <title>Phylogenomics reveals the evolutionary origins of lichenization in chlorophyte algae.</title>
        <authorList>
            <person name="Puginier C."/>
            <person name="Libourel C."/>
            <person name="Otte J."/>
            <person name="Skaloud P."/>
            <person name="Haon M."/>
            <person name="Grisel S."/>
            <person name="Petersen M."/>
            <person name="Berrin J.G."/>
            <person name="Delaux P.M."/>
            <person name="Dal Grande F."/>
            <person name="Keller J."/>
        </authorList>
    </citation>
    <scope>NUCLEOTIDE SEQUENCE [LARGE SCALE GENOMIC DNA]</scope>
    <source>
        <strain evidence="6 7">SAG 2036</strain>
    </source>
</reference>
<dbReference type="SUPFAM" id="SSF52799">
    <property type="entry name" value="(Phosphotyrosine protein) phosphatases II"/>
    <property type="match status" value="1"/>
</dbReference>
<evidence type="ECO:0000256" key="4">
    <source>
        <dbReference type="SAM" id="MobiDB-lite"/>
    </source>
</evidence>
<dbReference type="FunFam" id="3.90.190.10:FF:000256">
    <property type="entry name" value="mRNA capping enzyme, C-terminal domain containing protein"/>
    <property type="match status" value="1"/>
</dbReference>
<dbReference type="GO" id="GO:0005525">
    <property type="term" value="F:GTP binding"/>
    <property type="evidence" value="ECO:0007669"/>
    <property type="project" value="UniProtKB-KW"/>
</dbReference>
<dbReference type="CDD" id="cd07895">
    <property type="entry name" value="Adenylation_mRNA_capping"/>
    <property type="match status" value="1"/>
</dbReference>
<evidence type="ECO:0000313" key="6">
    <source>
        <dbReference type="EMBL" id="KAK9804496.1"/>
    </source>
</evidence>
<dbReference type="CDD" id="cd14502">
    <property type="entry name" value="RNA_5'-triphosphatase"/>
    <property type="match status" value="1"/>
</dbReference>
<dbReference type="Gene3D" id="3.90.190.10">
    <property type="entry name" value="Protein tyrosine phosphatase superfamily"/>
    <property type="match status" value="1"/>
</dbReference>
<dbReference type="SUPFAM" id="SSF56091">
    <property type="entry name" value="DNA ligase/mRNA capping enzyme, catalytic domain"/>
    <property type="match status" value="1"/>
</dbReference>
<keyword evidence="7" id="KW-1185">Reference proteome</keyword>
<dbReference type="InterPro" id="IPR000387">
    <property type="entry name" value="Tyr_Pase_dom"/>
</dbReference>
<evidence type="ECO:0000256" key="2">
    <source>
        <dbReference type="PIRSR" id="PIRSR036958-2"/>
    </source>
</evidence>
<evidence type="ECO:0000256" key="3">
    <source>
        <dbReference type="PIRSR" id="PIRSR036958-3"/>
    </source>
</evidence>
<dbReference type="GO" id="GO:0006370">
    <property type="term" value="P:7-methylguanosine mRNA capping"/>
    <property type="evidence" value="ECO:0007669"/>
    <property type="project" value="InterPro"/>
</dbReference>
<feature type="binding site" evidence="3">
    <location>
        <begin position="501"/>
        <end position="503"/>
    </location>
    <ligand>
        <name>GTP</name>
        <dbReference type="ChEBI" id="CHEBI:37565"/>
    </ligand>
</feature>
<name>A0AAW1P7L1_9CHLO</name>
<feature type="binding site" evidence="3">
    <location>
        <position position="341"/>
    </location>
    <ligand>
        <name>GTP</name>
        <dbReference type="ChEBI" id="CHEBI:37565"/>
    </ligand>
</feature>
<dbReference type="GO" id="GO:0004484">
    <property type="term" value="F:mRNA guanylyltransferase activity"/>
    <property type="evidence" value="ECO:0007669"/>
    <property type="project" value="InterPro"/>
</dbReference>
<dbReference type="PROSITE" id="PS50056">
    <property type="entry name" value="TYR_PHOSPHATASE_2"/>
    <property type="match status" value="1"/>
</dbReference>
<dbReference type="PANTHER" id="PTHR10367">
    <property type="entry name" value="MRNA-CAPPING ENZYME"/>
    <property type="match status" value="1"/>
</dbReference>
<dbReference type="Proteomes" id="UP001465755">
    <property type="component" value="Unassembled WGS sequence"/>
</dbReference>
<dbReference type="AlphaFoldDB" id="A0AAW1P7L1"/>
<feature type="region of interest" description="Disordered" evidence="4">
    <location>
        <begin position="1"/>
        <end position="24"/>
    </location>
</feature>
<dbReference type="InterPro" id="IPR016130">
    <property type="entry name" value="Tyr_Pase_AS"/>
</dbReference>
<proteinExistence type="predicted"/>
<feature type="binding site" evidence="3">
    <location>
        <position position="326"/>
    </location>
    <ligand>
        <name>GTP</name>
        <dbReference type="ChEBI" id="CHEBI:37565"/>
    </ligand>
</feature>
<dbReference type="EMBL" id="JALJOQ010000051">
    <property type="protein sequence ID" value="KAK9804496.1"/>
    <property type="molecule type" value="Genomic_DNA"/>
</dbReference>
<dbReference type="InterPro" id="IPR051029">
    <property type="entry name" value="mRNA_Capping_Enz/RNA_Phosphat"/>
</dbReference>
<comment type="caution">
    <text evidence="6">The sequence shown here is derived from an EMBL/GenBank/DDBJ whole genome shotgun (WGS) entry which is preliminary data.</text>
</comment>
<feature type="active site" description="N6-GMP-lysine intermediate" evidence="2">
    <location>
        <position position="321"/>
    </location>
</feature>
<dbReference type="PANTHER" id="PTHR10367:SF17">
    <property type="entry name" value="MRNA-CAPPING ENZYME"/>
    <property type="match status" value="1"/>
</dbReference>
<keyword evidence="3" id="KW-0342">GTP-binding</keyword>
<dbReference type="InterPro" id="IPR029021">
    <property type="entry name" value="Prot-tyrosine_phosphatase-like"/>
</dbReference>
<sequence>MKRGRSPELWREANGEEAERPREAYPRGLEVPDGWMDCPPLGTEIREVRIVPVKAPLSTKFNSVIPPSKRFTPADVVSELQTFNLRVGLVLDLTNTYRYYDSEEWEQMGVQYLKIHCRGRGEVPEPEAVNRFCWEVASFHSHEENQGSHVVVHCTHGFNRTGYMISNYMVRMGYPLANAVRTFATHRSPGIYKDDYIQALFKYNHFRRPKNLHTPARPAWKEQEEDSPEPEDQNGSNLETGGPQEAMAHDDLLGEAVSPEEADTVQRTVMGAMMEQQHPGSGARDGQQWEGRLYFPGSQPVSLARSNLELLKQRRYYVTWKADGTRYMLLICKWGAYLIDRSFTVRRVQMRFPKSTEPAAPGQPRRAGGPHHFTLLDGEMVVDEDIVNDSVQRRYLAYDLMMLEGKSLMRQPFKVRFSLIKKEITQPRSTEKQIMGSPAAKFLYLYDEEPFHVRVKEFWPMTAADKVLNNFIPKLSHESDGLILQGWDDPYITGTCKELLKWKFAHLNSVDFQLDATPEGKLVLLLLETRGGQRYLKPLDGAKIDLGELDSEELIGKAIEHEIVLEGQLNK</sequence>
<evidence type="ECO:0000259" key="5">
    <source>
        <dbReference type="PROSITE" id="PS50056"/>
    </source>
</evidence>
<dbReference type="PIRSF" id="PIRSF036958">
    <property type="entry name" value="mRNA_capping_HCE"/>
    <property type="match status" value="1"/>
</dbReference>
<dbReference type="Gene3D" id="3.30.470.30">
    <property type="entry name" value="DNA ligase/mRNA capping enzyme"/>
    <property type="match status" value="1"/>
</dbReference>
<protein>
    <recommendedName>
        <fullName evidence="5">Tyrosine specific protein phosphatases domain-containing protein</fullName>
    </recommendedName>
</protein>
<keyword evidence="3" id="KW-0547">Nucleotide-binding</keyword>
<dbReference type="Pfam" id="PF00782">
    <property type="entry name" value="DSPc"/>
    <property type="match status" value="1"/>
</dbReference>
<feature type="region of interest" description="Disordered" evidence="4">
    <location>
        <begin position="212"/>
        <end position="245"/>
    </location>
</feature>
<evidence type="ECO:0000256" key="1">
    <source>
        <dbReference type="PIRSR" id="PIRSR036958-1"/>
    </source>
</evidence>
<dbReference type="Pfam" id="PF01331">
    <property type="entry name" value="mRNA_cap_enzyme"/>
    <property type="match status" value="1"/>
</dbReference>
<dbReference type="GO" id="GO:0005524">
    <property type="term" value="F:ATP binding"/>
    <property type="evidence" value="ECO:0007669"/>
    <property type="project" value="InterPro"/>
</dbReference>
<gene>
    <name evidence="6" type="ORF">WJX73_010638</name>
</gene>
<feature type="active site" description="Phosphocysteine intermediate" evidence="1">
    <location>
        <position position="154"/>
    </location>
</feature>
<accession>A0AAW1P7L1</accession>
<dbReference type="InterPro" id="IPR000340">
    <property type="entry name" value="Dual-sp_phosphatase_cat-dom"/>
</dbReference>
<feature type="binding site" evidence="3">
    <location>
        <begin position="377"/>
        <end position="379"/>
    </location>
    <ligand>
        <name>GTP</name>
        <dbReference type="ChEBI" id="CHEBI:37565"/>
    </ligand>
</feature>
<dbReference type="InterPro" id="IPR017074">
    <property type="entry name" value="mRNA_cap_enz_bifunc"/>
</dbReference>
<dbReference type="GO" id="GO:0140818">
    <property type="term" value="F:mRNA 5'-triphosphate monophosphatase activity"/>
    <property type="evidence" value="ECO:0007669"/>
    <property type="project" value="InterPro"/>
</dbReference>
<feature type="domain" description="Tyrosine specific protein phosphatases" evidence="5">
    <location>
        <begin position="130"/>
        <end position="198"/>
    </location>
</feature>
<dbReference type="InterPro" id="IPR001339">
    <property type="entry name" value="mRNA_cap_enzyme_adenylation"/>
</dbReference>
<feature type="compositionally biased region" description="Acidic residues" evidence="4">
    <location>
        <begin position="223"/>
        <end position="232"/>
    </location>
</feature>